<feature type="signal peptide" evidence="4">
    <location>
        <begin position="1"/>
        <end position="21"/>
    </location>
</feature>
<reference evidence="6" key="1">
    <citation type="submission" date="2025-08" db="UniProtKB">
        <authorList>
            <consortium name="RefSeq"/>
        </authorList>
    </citation>
    <scope>IDENTIFICATION</scope>
    <source>
        <tissue evidence="6">Total insect</tissue>
    </source>
</reference>
<gene>
    <name evidence="6" type="primary">LOC117643749</name>
</gene>
<dbReference type="GO" id="GO:0007623">
    <property type="term" value="P:circadian rhythm"/>
    <property type="evidence" value="ECO:0007669"/>
    <property type="project" value="UniProtKB-ARBA"/>
</dbReference>
<dbReference type="Pfam" id="PF06585">
    <property type="entry name" value="JHBP"/>
    <property type="match status" value="1"/>
</dbReference>
<organism evidence="6">
    <name type="scientific">Thrips palmi</name>
    <name type="common">Melon thrips</name>
    <dbReference type="NCBI Taxonomy" id="161013"/>
    <lineage>
        <taxon>Eukaryota</taxon>
        <taxon>Metazoa</taxon>
        <taxon>Ecdysozoa</taxon>
        <taxon>Arthropoda</taxon>
        <taxon>Hexapoda</taxon>
        <taxon>Insecta</taxon>
        <taxon>Pterygota</taxon>
        <taxon>Neoptera</taxon>
        <taxon>Paraneoptera</taxon>
        <taxon>Thysanoptera</taxon>
        <taxon>Terebrantia</taxon>
        <taxon>Thripoidea</taxon>
        <taxon>Thripidae</taxon>
        <taxon>Thrips</taxon>
    </lineage>
</organism>
<dbReference type="Gene3D" id="3.15.10.30">
    <property type="entry name" value="Haemolymph juvenile hormone binding protein"/>
    <property type="match status" value="1"/>
</dbReference>
<keyword evidence="2" id="KW-0090">Biological rhythms</keyword>
<accession>A0A6P8YG55</accession>
<keyword evidence="5" id="KW-1185">Reference proteome</keyword>
<dbReference type="FunFam" id="3.15.10.30:FF:000001">
    <property type="entry name" value="Takeout-like protein 1"/>
    <property type="match status" value="1"/>
</dbReference>
<protein>
    <submittedName>
        <fullName evidence="6">Protein takeout-like</fullName>
    </submittedName>
</protein>
<dbReference type="SMART" id="SM00700">
    <property type="entry name" value="JHBP"/>
    <property type="match status" value="1"/>
</dbReference>
<dbReference type="PANTHER" id="PTHR11008">
    <property type="entry name" value="PROTEIN TAKEOUT-LIKE PROTEIN"/>
    <property type="match status" value="1"/>
</dbReference>
<dbReference type="KEGG" id="tpal:117643749"/>
<evidence type="ECO:0000256" key="1">
    <source>
        <dbReference type="ARBA" id="ARBA00022729"/>
    </source>
</evidence>
<proteinExistence type="inferred from homology"/>
<dbReference type="AlphaFoldDB" id="A0A6P8YG55"/>
<sequence length="252" mass="28162">MARGLLFGAVALMAVLCVTEALKLPPYIKACRRNDPQLDECGLKNGREAVSRFVNGDRKYKIPNLSPLTLYNFAVNSGSRTVGINLNFKEAQIHGLGGVDIKATRFDLKKKRIEFDLVWDVFYVLGDYEINGRVLVLPIQGRGPANITVTDLVVTFGFDYELVPKKKTGKDHISLTTSNVKFEIGHAYFDLKNLFNGDRLLGDNMNVFLNENWKEVANELGPSLADAIGEVIRQIIQQIVDVVPYDNIFPVD</sequence>
<dbReference type="GO" id="GO:0005615">
    <property type="term" value="C:extracellular space"/>
    <property type="evidence" value="ECO:0007669"/>
    <property type="project" value="TreeGrafter"/>
</dbReference>
<dbReference type="InterPro" id="IPR038606">
    <property type="entry name" value="To_sf"/>
</dbReference>
<dbReference type="RefSeq" id="XP_034238713.1">
    <property type="nucleotide sequence ID" value="XM_034382822.1"/>
</dbReference>
<evidence type="ECO:0000313" key="6">
    <source>
        <dbReference type="RefSeq" id="XP_034238713.1"/>
    </source>
</evidence>
<dbReference type="GeneID" id="117643749"/>
<dbReference type="PANTHER" id="PTHR11008:SF32">
    <property type="entry name" value="CIRCADIAN CLOCK-CONTROLLED PROTEIN DAYWAKE-RELATED"/>
    <property type="match status" value="1"/>
</dbReference>
<feature type="chain" id="PRO_5028021388" evidence="4">
    <location>
        <begin position="22"/>
        <end position="252"/>
    </location>
</feature>
<dbReference type="Proteomes" id="UP000515158">
    <property type="component" value="Unplaced"/>
</dbReference>
<evidence type="ECO:0000256" key="2">
    <source>
        <dbReference type="ARBA" id="ARBA00023108"/>
    </source>
</evidence>
<evidence type="ECO:0000256" key="4">
    <source>
        <dbReference type="SAM" id="SignalP"/>
    </source>
</evidence>
<name>A0A6P8YG55_THRPL</name>
<dbReference type="InterPro" id="IPR010562">
    <property type="entry name" value="Haemolymph_juvenile_hormone-bd"/>
</dbReference>
<dbReference type="OrthoDB" id="8194225at2759"/>
<comment type="similarity">
    <text evidence="3">Belongs to the TO family.</text>
</comment>
<dbReference type="InParanoid" id="A0A6P8YG55"/>
<evidence type="ECO:0000313" key="5">
    <source>
        <dbReference type="Proteomes" id="UP000515158"/>
    </source>
</evidence>
<keyword evidence="1 4" id="KW-0732">Signal</keyword>
<evidence type="ECO:0000256" key="3">
    <source>
        <dbReference type="ARBA" id="ARBA00060902"/>
    </source>
</evidence>